<organism evidence="1">
    <name type="scientific">Anguilla anguilla</name>
    <name type="common">European freshwater eel</name>
    <name type="synonym">Muraena anguilla</name>
    <dbReference type="NCBI Taxonomy" id="7936"/>
    <lineage>
        <taxon>Eukaryota</taxon>
        <taxon>Metazoa</taxon>
        <taxon>Chordata</taxon>
        <taxon>Craniata</taxon>
        <taxon>Vertebrata</taxon>
        <taxon>Euteleostomi</taxon>
        <taxon>Actinopterygii</taxon>
        <taxon>Neopterygii</taxon>
        <taxon>Teleostei</taxon>
        <taxon>Anguilliformes</taxon>
        <taxon>Anguillidae</taxon>
        <taxon>Anguilla</taxon>
    </lineage>
</organism>
<proteinExistence type="predicted"/>
<evidence type="ECO:0000313" key="1">
    <source>
        <dbReference type="EMBL" id="JAH36191.1"/>
    </source>
</evidence>
<reference evidence="1" key="2">
    <citation type="journal article" date="2015" name="Fish Shellfish Immunol.">
        <title>Early steps in the European eel (Anguilla anguilla)-Vibrio vulnificus interaction in the gills: Role of the RtxA13 toxin.</title>
        <authorList>
            <person name="Callol A."/>
            <person name="Pajuelo D."/>
            <person name="Ebbesson L."/>
            <person name="Teles M."/>
            <person name="MacKenzie S."/>
            <person name="Amaro C."/>
        </authorList>
    </citation>
    <scope>NUCLEOTIDE SEQUENCE</scope>
</reference>
<name>A0A0E9S4H9_ANGAN</name>
<accession>A0A0E9S4H9</accession>
<dbReference type="AlphaFoldDB" id="A0A0E9S4H9"/>
<dbReference type="EMBL" id="GBXM01072386">
    <property type="protein sequence ID" value="JAH36191.1"/>
    <property type="molecule type" value="Transcribed_RNA"/>
</dbReference>
<protein>
    <submittedName>
        <fullName evidence="1">Uncharacterized protein</fullName>
    </submittedName>
</protein>
<reference evidence="1" key="1">
    <citation type="submission" date="2014-11" db="EMBL/GenBank/DDBJ databases">
        <authorList>
            <person name="Amaro Gonzalez C."/>
        </authorList>
    </citation>
    <scope>NUCLEOTIDE SEQUENCE</scope>
</reference>
<sequence>MASNPPGQGEKVSLFVFWVTVGHLV</sequence>